<dbReference type="EMBL" id="KK107372">
    <property type="protein sequence ID" value="EZA51707.1"/>
    <property type="molecule type" value="Genomic_DNA"/>
</dbReference>
<reference evidence="3" key="3">
    <citation type="submission" date="2018-07" db="EMBL/GenBank/DDBJ databases">
        <authorList>
            <person name="Mckenzie S.K."/>
            <person name="Kronauer D.J.C."/>
        </authorList>
    </citation>
    <scope>NUCLEOTIDE SEQUENCE</scope>
    <source>
        <strain evidence="3">Clonal line C1</strain>
    </source>
</reference>
<dbReference type="Gene3D" id="3.10.110.10">
    <property type="entry name" value="Ubiquitin Conjugating Enzyme"/>
    <property type="match status" value="1"/>
</dbReference>
<dbReference type="OMA" id="IDAYMSF"/>
<dbReference type="PIRSF" id="PIRSF038021">
    <property type="entry name" value="UCP038021_RWDD2"/>
    <property type="match status" value="1"/>
</dbReference>
<gene>
    <name evidence="3" type="ORF">DMN91_003659</name>
    <name evidence="2" type="ORF">X777_09463</name>
</gene>
<dbReference type="InterPro" id="IPR006575">
    <property type="entry name" value="RWD_dom"/>
</dbReference>
<reference evidence="3" key="2">
    <citation type="journal article" date="2018" name="Genome Res.">
        <title>The genomic architecture and molecular evolution of ant odorant receptors.</title>
        <authorList>
            <person name="McKenzie S.K."/>
            <person name="Kronauer D.J.C."/>
        </authorList>
    </citation>
    <scope>NUCLEOTIDE SEQUENCE [LARGE SCALE GENOMIC DNA]</scope>
    <source>
        <strain evidence="3">Clonal line C1</strain>
    </source>
</reference>
<dbReference type="PANTHER" id="PTHR15955">
    <property type="entry name" value="RWD DOMAIN CONTAINING PROTEIN 2"/>
    <property type="match status" value="1"/>
</dbReference>
<sequence>MSTPQEVTETLMAQVNELQTLQSIYPTELVVADHGVLADINEYIERPDRDLPRWLEYAITIPLNGENVELLINLPTNYPKERPEAYARGSHLDRTQQCLLNKDLSAIVKDQEEGEACIYTLISWLQDNAETYLKASVCSQADKRSDVPNRGNTDDQTAVVFARYWIYSHHIYSKFKRRDVASLARENSITGFCLAGKPGIICMEGTLEDCDYCWQKIKVMNWQRILIKLLEKEENCIRESVGNVRKFADFQEVSFPTTERHNDMGQLFKYLTDHDCQHAFKELFGIEGKFSKFSD</sequence>
<accession>A0A026W6H3</accession>
<dbReference type="Proteomes" id="UP000279307">
    <property type="component" value="Chromosome 4"/>
</dbReference>
<reference evidence="2 4" key="1">
    <citation type="journal article" date="2014" name="Curr. Biol.">
        <title>The genome of the clonal raider ant Cerapachys biroi.</title>
        <authorList>
            <person name="Oxley P.R."/>
            <person name="Ji L."/>
            <person name="Fetter-Pruneda I."/>
            <person name="McKenzie S.K."/>
            <person name="Li C."/>
            <person name="Hu H."/>
            <person name="Zhang G."/>
            <person name="Kronauer D.J."/>
        </authorList>
    </citation>
    <scope>NUCLEOTIDE SEQUENCE [LARGE SCALE GENOMIC DNA]</scope>
</reference>
<dbReference type="InterPro" id="IPR017359">
    <property type="entry name" value="Phi-like"/>
</dbReference>
<protein>
    <submittedName>
        <fullName evidence="2">RWD domain-containing protein 2A</fullName>
    </submittedName>
</protein>
<dbReference type="InterPro" id="IPR059181">
    <property type="entry name" value="RWDD2A-B_C"/>
</dbReference>
<dbReference type="InterPro" id="IPR016135">
    <property type="entry name" value="UBQ-conjugating_enzyme/RWD"/>
</dbReference>
<feature type="domain" description="RWD" evidence="1">
    <location>
        <begin position="16"/>
        <end position="132"/>
    </location>
</feature>
<dbReference type="Pfam" id="PF05773">
    <property type="entry name" value="RWD"/>
    <property type="match status" value="1"/>
</dbReference>
<dbReference type="PROSITE" id="PS50908">
    <property type="entry name" value="RWD"/>
    <property type="match status" value="1"/>
</dbReference>
<organism evidence="2 4">
    <name type="scientific">Ooceraea biroi</name>
    <name type="common">Clonal raider ant</name>
    <name type="synonym">Cerapachys biroi</name>
    <dbReference type="NCBI Taxonomy" id="2015173"/>
    <lineage>
        <taxon>Eukaryota</taxon>
        <taxon>Metazoa</taxon>
        <taxon>Ecdysozoa</taxon>
        <taxon>Arthropoda</taxon>
        <taxon>Hexapoda</taxon>
        <taxon>Insecta</taxon>
        <taxon>Pterygota</taxon>
        <taxon>Neoptera</taxon>
        <taxon>Endopterygota</taxon>
        <taxon>Hymenoptera</taxon>
        <taxon>Apocrita</taxon>
        <taxon>Aculeata</taxon>
        <taxon>Formicoidea</taxon>
        <taxon>Formicidae</taxon>
        <taxon>Dorylinae</taxon>
        <taxon>Ooceraea</taxon>
    </lineage>
</organism>
<evidence type="ECO:0000313" key="2">
    <source>
        <dbReference type="EMBL" id="EZA51707.1"/>
    </source>
</evidence>
<evidence type="ECO:0000313" key="4">
    <source>
        <dbReference type="Proteomes" id="UP000053097"/>
    </source>
</evidence>
<dbReference type="Pfam" id="PF06544">
    <property type="entry name" value="Prp3_C"/>
    <property type="match status" value="1"/>
</dbReference>
<dbReference type="OrthoDB" id="432412at2759"/>
<keyword evidence="4" id="KW-1185">Reference proteome</keyword>
<dbReference type="InterPro" id="IPR010541">
    <property type="entry name" value="Prp3_C"/>
</dbReference>
<dbReference type="CDD" id="cd24163">
    <property type="entry name" value="RWDD2_C"/>
    <property type="match status" value="1"/>
</dbReference>
<dbReference type="CDD" id="cd23829">
    <property type="entry name" value="RWD_RWDD2"/>
    <property type="match status" value="1"/>
</dbReference>
<proteinExistence type="predicted"/>
<dbReference type="EMBL" id="QOIP01000004">
    <property type="protein sequence ID" value="RLU23455.1"/>
    <property type="molecule type" value="Genomic_DNA"/>
</dbReference>
<evidence type="ECO:0000259" key="1">
    <source>
        <dbReference type="PROSITE" id="PS50908"/>
    </source>
</evidence>
<dbReference type="SMART" id="SM00591">
    <property type="entry name" value="RWD"/>
    <property type="match status" value="1"/>
</dbReference>
<dbReference type="AlphaFoldDB" id="A0A026W6H3"/>
<dbReference type="Proteomes" id="UP000053097">
    <property type="component" value="Unassembled WGS sequence"/>
</dbReference>
<dbReference type="SUPFAM" id="SSF54495">
    <property type="entry name" value="UBC-like"/>
    <property type="match status" value="1"/>
</dbReference>
<dbReference type="PANTHER" id="PTHR15955:SF8">
    <property type="entry name" value="RWD DOMAIN-CONTAINING PROTEIN 2B-RELATED"/>
    <property type="match status" value="1"/>
</dbReference>
<evidence type="ECO:0000313" key="3">
    <source>
        <dbReference type="EMBL" id="RLU23455.1"/>
    </source>
</evidence>
<name>A0A026W6H3_OOCBI</name>